<feature type="domain" description="Penicillin-binding protein OB-like" evidence="31">
    <location>
        <begin position="321"/>
        <end position="428"/>
    </location>
</feature>
<keyword evidence="13 32" id="KW-0808">Transferase</keyword>
<keyword evidence="9" id="KW-0997">Cell inner membrane</keyword>
<dbReference type="UniPathway" id="UPA00219"/>
<evidence type="ECO:0000256" key="23">
    <source>
        <dbReference type="ARBA" id="ARBA00023316"/>
    </source>
</evidence>
<reference evidence="32 33" key="1">
    <citation type="journal article" date="2017" name="Environ. Microbiol.">
        <title>Genomic and physiological analyses of 'Reinekea forsetii' reveal a versatile opportunistic lifestyle during spring algae blooms.</title>
        <authorList>
            <person name="Avci B."/>
            <person name="Hahnke R.L."/>
            <person name="Chafee M."/>
            <person name="Fischer T."/>
            <person name="Gruber-Vodicka H."/>
            <person name="Tegetmeyer H.E."/>
            <person name="Harder J."/>
            <person name="Fuchs B.M."/>
            <person name="Amann R.I."/>
            <person name="Teeling H."/>
        </authorList>
    </citation>
    <scope>NUCLEOTIDE SEQUENCE [LARGE SCALE GENOMIC DNA]</scope>
    <source>
        <strain evidence="32 33">Hel1_31_D35</strain>
    </source>
</reference>
<keyword evidence="23" id="KW-0961">Cell wall biogenesis/degradation</keyword>
<dbReference type="InterPro" id="IPR001264">
    <property type="entry name" value="Glyco_trans_51"/>
</dbReference>
<dbReference type="Proteomes" id="UP000229757">
    <property type="component" value="Chromosome"/>
</dbReference>
<comment type="pathway">
    <text evidence="27">Glycan biosynthesis.</text>
</comment>
<evidence type="ECO:0000256" key="12">
    <source>
        <dbReference type="ARBA" id="ARBA00022676"/>
    </source>
</evidence>
<accession>A0A2K8KL38</accession>
<keyword evidence="16" id="KW-0133">Cell shape</keyword>
<evidence type="ECO:0000256" key="19">
    <source>
        <dbReference type="ARBA" id="ARBA00022989"/>
    </source>
</evidence>
<dbReference type="GO" id="GO:0008955">
    <property type="term" value="F:peptidoglycan glycosyltransferase activity"/>
    <property type="evidence" value="ECO:0007669"/>
    <property type="project" value="UniProtKB-EC"/>
</dbReference>
<evidence type="ECO:0000256" key="15">
    <source>
        <dbReference type="ARBA" id="ARBA00022801"/>
    </source>
</evidence>
<evidence type="ECO:0000256" key="6">
    <source>
        <dbReference type="ARBA" id="ARBA00012448"/>
    </source>
</evidence>
<dbReference type="GO" id="GO:0008658">
    <property type="term" value="F:penicillin binding"/>
    <property type="evidence" value="ECO:0007669"/>
    <property type="project" value="InterPro"/>
</dbReference>
<dbReference type="GO" id="GO:0071555">
    <property type="term" value="P:cell wall organization"/>
    <property type="evidence" value="ECO:0007669"/>
    <property type="project" value="UniProtKB-KW"/>
</dbReference>
<keyword evidence="22" id="KW-0511">Multifunctional enzyme</keyword>
<comment type="catalytic activity">
    <reaction evidence="24">
        <text>Preferential cleavage: (Ac)2-L-Lys-D-Ala-|-D-Ala. Also transpeptidation of peptidyl-alanyl moieties that are N-acyl substituents of D-alanine.</text>
        <dbReference type="EC" id="3.4.16.4"/>
    </reaction>
</comment>
<comment type="pathway">
    <text evidence="3">Cell wall biogenesis; peptidoglycan biosynthesis.</text>
</comment>
<comment type="similarity">
    <text evidence="5">In the N-terminal section; belongs to the glycosyltransferase 51 family.</text>
</comment>
<evidence type="ECO:0000256" key="9">
    <source>
        <dbReference type="ARBA" id="ARBA00022519"/>
    </source>
</evidence>
<evidence type="ECO:0000256" key="14">
    <source>
        <dbReference type="ARBA" id="ARBA00022692"/>
    </source>
</evidence>
<evidence type="ECO:0000256" key="27">
    <source>
        <dbReference type="ARBA" id="ARBA00060592"/>
    </source>
</evidence>
<dbReference type="InterPro" id="IPR001460">
    <property type="entry name" value="PCN-bd_Tpept"/>
</dbReference>
<dbReference type="Pfam" id="PF00905">
    <property type="entry name" value="Transpeptidase"/>
    <property type="match status" value="1"/>
</dbReference>
<keyword evidence="11" id="KW-0645">Protease</keyword>
<dbReference type="GO" id="GO:0046677">
    <property type="term" value="P:response to antibiotic"/>
    <property type="evidence" value="ECO:0007669"/>
    <property type="project" value="UniProtKB-KW"/>
</dbReference>
<evidence type="ECO:0000259" key="31">
    <source>
        <dbReference type="Pfam" id="PF17092"/>
    </source>
</evidence>
<dbReference type="NCBIfam" id="TIGR02074">
    <property type="entry name" value="PBP_1a_fam"/>
    <property type="match status" value="1"/>
</dbReference>
<dbReference type="EMBL" id="CP011797">
    <property type="protein sequence ID" value="ATX75658.1"/>
    <property type="molecule type" value="Genomic_DNA"/>
</dbReference>
<dbReference type="GO" id="GO:0009002">
    <property type="term" value="F:serine-type D-Ala-D-Ala carboxypeptidase activity"/>
    <property type="evidence" value="ECO:0007669"/>
    <property type="project" value="UniProtKB-EC"/>
</dbReference>
<keyword evidence="15" id="KW-0378">Hydrolase</keyword>
<evidence type="ECO:0000256" key="21">
    <source>
        <dbReference type="ARBA" id="ARBA00023251"/>
    </source>
</evidence>
<evidence type="ECO:0000256" key="16">
    <source>
        <dbReference type="ARBA" id="ARBA00022960"/>
    </source>
</evidence>
<dbReference type="RefSeq" id="WP_100256048.1">
    <property type="nucleotide sequence ID" value="NZ_CP011797.1"/>
</dbReference>
<dbReference type="Pfam" id="PF17092">
    <property type="entry name" value="PCB_OB"/>
    <property type="match status" value="1"/>
</dbReference>
<dbReference type="SUPFAM" id="SSF53955">
    <property type="entry name" value="Lysozyme-like"/>
    <property type="match status" value="1"/>
</dbReference>
<evidence type="ECO:0000256" key="2">
    <source>
        <dbReference type="ARBA" id="ARBA00004249"/>
    </source>
</evidence>
<proteinExistence type="inferred from homology"/>
<keyword evidence="14 28" id="KW-0812">Transmembrane</keyword>
<feature type="domain" description="Glycosyl transferase family 51" evidence="30">
    <location>
        <begin position="59"/>
        <end position="234"/>
    </location>
</feature>
<keyword evidence="18" id="KW-0573">Peptidoglycan synthesis</keyword>
<evidence type="ECO:0000256" key="8">
    <source>
        <dbReference type="ARBA" id="ARBA00022475"/>
    </source>
</evidence>
<evidence type="ECO:0000256" key="20">
    <source>
        <dbReference type="ARBA" id="ARBA00023136"/>
    </source>
</evidence>
<dbReference type="SUPFAM" id="SSF56601">
    <property type="entry name" value="beta-lactamase/transpeptidase-like"/>
    <property type="match status" value="1"/>
</dbReference>
<evidence type="ECO:0000256" key="3">
    <source>
        <dbReference type="ARBA" id="ARBA00004752"/>
    </source>
</evidence>
<evidence type="ECO:0000256" key="1">
    <source>
        <dbReference type="ARBA" id="ARBA00002624"/>
    </source>
</evidence>
<dbReference type="GO" id="GO:0006508">
    <property type="term" value="P:proteolysis"/>
    <property type="evidence" value="ECO:0007669"/>
    <property type="project" value="UniProtKB-KW"/>
</dbReference>
<name>A0A2K8KL38_9GAMM</name>
<dbReference type="GO" id="GO:0008360">
    <property type="term" value="P:regulation of cell shape"/>
    <property type="evidence" value="ECO:0007669"/>
    <property type="project" value="UniProtKB-KW"/>
</dbReference>
<evidence type="ECO:0000256" key="26">
    <source>
        <dbReference type="ARBA" id="ARBA00049902"/>
    </source>
</evidence>
<organism evidence="32 33">
    <name type="scientific">Reinekea forsetii</name>
    <dbReference type="NCBI Taxonomy" id="1336806"/>
    <lineage>
        <taxon>Bacteria</taxon>
        <taxon>Pseudomonadati</taxon>
        <taxon>Pseudomonadota</taxon>
        <taxon>Gammaproteobacteria</taxon>
        <taxon>Oceanospirillales</taxon>
        <taxon>Saccharospirillaceae</taxon>
        <taxon>Reinekea</taxon>
    </lineage>
</organism>
<keyword evidence="8" id="KW-1003">Cell membrane</keyword>
<gene>
    <name evidence="32" type="ORF">REIFOR_00488</name>
</gene>
<dbReference type="GO" id="GO:0005886">
    <property type="term" value="C:plasma membrane"/>
    <property type="evidence" value="ECO:0007669"/>
    <property type="project" value="UniProtKB-SubCell"/>
</dbReference>
<dbReference type="GO" id="GO:0030288">
    <property type="term" value="C:outer membrane-bounded periplasmic space"/>
    <property type="evidence" value="ECO:0007669"/>
    <property type="project" value="TreeGrafter"/>
</dbReference>
<evidence type="ECO:0000256" key="24">
    <source>
        <dbReference type="ARBA" id="ARBA00034000"/>
    </source>
</evidence>
<comment type="subcellular location">
    <subcellularLocation>
        <location evidence="2">Cell inner membrane</location>
        <topology evidence="2">Single-pass type II membrane protein</topology>
    </subcellularLocation>
</comment>
<feature type="transmembrane region" description="Helical" evidence="28">
    <location>
        <begin position="12"/>
        <end position="33"/>
    </location>
</feature>
<dbReference type="AlphaFoldDB" id="A0A2K8KL38"/>
<evidence type="ECO:0000256" key="5">
    <source>
        <dbReference type="ARBA" id="ARBA00007739"/>
    </source>
</evidence>
<protein>
    <recommendedName>
        <fullName evidence="7">Penicillin-binding protein 1A</fullName>
        <ecNumber evidence="25">2.4.99.28</ecNumber>
        <ecNumber evidence="6">3.4.16.4</ecNumber>
    </recommendedName>
</protein>
<dbReference type="GO" id="GO:0009252">
    <property type="term" value="P:peptidoglycan biosynthetic process"/>
    <property type="evidence" value="ECO:0007669"/>
    <property type="project" value="UniProtKB-UniPathway"/>
</dbReference>
<comment type="catalytic activity">
    <reaction evidence="26">
        <text>[GlcNAc-(1-&gt;4)-Mur2Ac(oyl-L-Ala-gamma-D-Glu-L-Lys-D-Ala-D-Ala)](n)-di-trans,octa-cis-undecaprenyl diphosphate + beta-D-GlcNAc-(1-&gt;4)-Mur2Ac(oyl-L-Ala-gamma-D-Glu-L-Lys-D-Ala-D-Ala)-di-trans,octa-cis-undecaprenyl diphosphate = [GlcNAc-(1-&gt;4)-Mur2Ac(oyl-L-Ala-gamma-D-Glu-L-Lys-D-Ala-D-Ala)](n+1)-di-trans,octa-cis-undecaprenyl diphosphate + di-trans,octa-cis-undecaprenyl diphosphate + H(+)</text>
        <dbReference type="Rhea" id="RHEA:23708"/>
        <dbReference type="Rhea" id="RHEA-COMP:9602"/>
        <dbReference type="Rhea" id="RHEA-COMP:9603"/>
        <dbReference type="ChEBI" id="CHEBI:15378"/>
        <dbReference type="ChEBI" id="CHEBI:58405"/>
        <dbReference type="ChEBI" id="CHEBI:60033"/>
        <dbReference type="ChEBI" id="CHEBI:78435"/>
        <dbReference type="EC" id="2.4.99.28"/>
    </reaction>
</comment>
<evidence type="ECO:0000256" key="17">
    <source>
        <dbReference type="ARBA" id="ARBA00022968"/>
    </source>
</evidence>
<evidence type="ECO:0000256" key="10">
    <source>
        <dbReference type="ARBA" id="ARBA00022645"/>
    </source>
</evidence>
<dbReference type="Pfam" id="PF00912">
    <property type="entry name" value="Transgly"/>
    <property type="match status" value="1"/>
</dbReference>
<keyword evidence="33" id="KW-1185">Reference proteome</keyword>
<dbReference type="EC" id="3.4.16.4" evidence="6"/>
<dbReference type="InterPro" id="IPR012338">
    <property type="entry name" value="Beta-lactam/transpept-like"/>
</dbReference>
<keyword evidence="20 28" id="KW-0472">Membrane</keyword>
<dbReference type="InterPro" id="IPR031376">
    <property type="entry name" value="PCB_OB"/>
</dbReference>
<dbReference type="EC" id="2.4.99.28" evidence="25"/>
<feature type="domain" description="Penicillin-binding protein transpeptidase" evidence="29">
    <location>
        <begin position="430"/>
        <end position="731"/>
    </location>
</feature>
<sequence length="838" mass="91961">MNFIGKSIRFLIWALFASICGTVLISASMYLYLSPALPNVQTLKDFKLQTPMRVLSADGQLIAEYGEKRRSPLTYQQVPPRFVQALIAIEDKRFEEHRGVDPIRFSRVVLDLLITGDREGAGGSTLTQQVARNYFLTQQKTFTRKFTEILLALKMESELSKSEIFELYINKHFLGYRSYGIQAAATVYYGRDINDLTLPQLAMIAGLHQAPSSANPIANKQRAKKRRNAVLSAMRVNQFITDSEYQSAIEAPITATYHGNNPEFEAFYLAEMVRAEMVERFGLAAYDDGYTVYTTVNSDLQKAANRGVRKSLVDYSRRHGYLGPEQHLSGQDPSQQVDMAGLNELYPRGGLVPALVVPGDELGLYVIPKGETTPVLLPMADLSWARKRIKVDEKGPAIKVPEDVAVPGDIVRLEATGQGWQLAQIPFVQGALVALAPLDGSVQALVGGFDYQLSKFNRAVQSNRQPGSNFKPFVYSAALDKGYTPATIVNDAPIVRSDSTLEGVWRPKNSGDRYLGPIPLRQALYQSRNLSSIRVLDDIGIRYTRDYISRFGFDSERLSNDMTLVLGSTAMSPMEIATGYAVFANGGYQVEPYFIDRIEDSNGNIVFQANPAIVCRGCPEAPNVFAPADSSQSTAIDIQPLALNVDEGSASAPSVPIAVKRYAPQVVSPQTAFLIDSMLKDVVLLGTARAAKRALPRDDLAGKTGTTNDAVDAWFTGYNGDYVASTWVGFDSNTSLGYNEFGGKAALPGWIEFMTVALANRPSNNLPQPVGIVQVRIDPKTGLLATPNTKDARFEFFKADNVPTTFTSTTLNIDFSVEQQAPTTALDGQADDSPEILF</sequence>
<dbReference type="InterPro" id="IPR036950">
    <property type="entry name" value="PBP_transglycosylase"/>
</dbReference>
<dbReference type="Gene3D" id="3.40.710.10">
    <property type="entry name" value="DD-peptidase/beta-lactamase superfamily"/>
    <property type="match status" value="2"/>
</dbReference>
<dbReference type="PANTHER" id="PTHR32282:SF27">
    <property type="entry name" value="PENICILLIN-BINDING PROTEIN 1A"/>
    <property type="match status" value="1"/>
</dbReference>
<comment type="function">
    <text evidence="1">Cell wall formation. Synthesis of cross-linked peptidoglycan from the lipid intermediates. The enzyme has a penicillin-insensitive transglycosylase N-terminal domain (formation of linear glycan strands) and a penicillin-sensitive transpeptidase C-terminal domain (cross-linking of the peptide subunits).</text>
</comment>
<dbReference type="KEGG" id="rfo:REIFOR_00488"/>
<dbReference type="Gene3D" id="1.10.3810.10">
    <property type="entry name" value="Biosynthetic peptidoglycan transglycosylase-like"/>
    <property type="match status" value="1"/>
</dbReference>
<keyword evidence="21" id="KW-0046">Antibiotic resistance</keyword>
<keyword evidence="19 28" id="KW-1133">Transmembrane helix</keyword>
<evidence type="ECO:0000256" key="28">
    <source>
        <dbReference type="SAM" id="Phobius"/>
    </source>
</evidence>
<evidence type="ECO:0000256" key="11">
    <source>
        <dbReference type="ARBA" id="ARBA00022670"/>
    </source>
</evidence>
<dbReference type="FunFam" id="1.10.3810.10:FF:000003">
    <property type="entry name" value="Penicillin-binding protein 1a"/>
    <property type="match status" value="1"/>
</dbReference>
<dbReference type="PANTHER" id="PTHR32282">
    <property type="entry name" value="BINDING PROTEIN TRANSPEPTIDASE, PUTATIVE-RELATED"/>
    <property type="match status" value="1"/>
</dbReference>
<keyword evidence="10" id="KW-0121">Carboxypeptidase</keyword>
<comment type="similarity">
    <text evidence="4">In the C-terminal section; belongs to the transpeptidase family.</text>
</comment>
<evidence type="ECO:0000256" key="22">
    <source>
        <dbReference type="ARBA" id="ARBA00023268"/>
    </source>
</evidence>
<evidence type="ECO:0000256" key="25">
    <source>
        <dbReference type="ARBA" id="ARBA00044770"/>
    </source>
</evidence>
<evidence type="ECO:0000256" key="13">
    <source>
        <dbReference type="ARBA" id="ARBA00022679"/>
    </source>
</evidence>
<dbReference type="InterPro" id="IPR050396">
    <property type="entry name" value="Glycosyltr_51/Transpeptidase"/>
</dbReference>
<evidence type="ECO:0000259" key="29">
    <source>
        <dbReference type="Pfam" id="PF00905"/>
    </source>
</evidence>
<evidence type="ECO:0000256" key="18">
    <source>
        <dbReference type="ARBA" id="ARBA00022984"/>
    </source>
</evidence>
<evidence type="ECO:0000259" key="30">
    <source>
        <dbReference type="Pfam" id="PF00912"/>
    </source>
</evidence>
<evidence type="ECO:0000313" key="32">
    <source>
        <dbReference type="EMBL" id="ATX75658.1"/>
    </source>
</evidence>
<dbReference type="InterPro" id="IPR023346">
    <property type="entry name" value="Lysozyme-like_dom_sf"/>
</dbReference>
<dbReference type="OrthoDB" id="9766909at2"/>
<evidence type="ECO:0000313" key="33">
    <source>
        <dbReference type="Proteomes" id="UP000229757"/>
    </source>
</evidence>
<keyword evidence="17" id="KW-0735">Signal-anchor</keyword>
<evidence type="ECO:0000256" key="7">
    <source>
        <dbReference type="ARBA" id="ARBA00018638"/>
    </source>
</evidence>
<keyword evidence="12 32" id="KW-0328">Glycosyltransferase</keyword>
<evidence type="ECO:0000256" key="4">
    <source>
        <dbReference type="ARBA" id="ARBA00007090"/>
    </source>
</evidence>